<dbReference type="EMBL" id="SOYY01000008">
    <property type="protein sequence ID" value="KAA0717574.1"/>
    <property type="molecule type" value="Genomic_DNA"/>
</dbReference>
<keyword evidence="1" id="KW-0732">Signal</keyword>
<reference evidence="2 3" key="1">
    <citation type="journal article" date="2019" name="Mol. Ecol. Resour.">
        <title>Chromosome-level genome assembly of Triplophysa tibetana, a fish adapted to the harsh high-altitude environment of the Tibetan Plateau.</title>
        <authorList>
            <person name="Yang X."/>
            <person name="Liu H."/>
            <person name="Ma Z."/>
            <person name="Zou Y."/>
            <person name="Zou M."/>
            <person name="Mao Y."/>
            <person name="Li X."/>
            <person name="Wang H."/>
            <person name="Chen T."/>
            <person name="Wang W."/>
            <person name="Yang R."/>
        </authorList>
    </citation>
    <scope>NUCLEOTIDE SEQUENCE [LARGE SCALE GENOMIC DNA]</scope>
    <source>
        <strain evidence="2">TTIB1903HZAU</strain>
        <tissue evidence="2">Muscle</tissue>
    </source>
</reference>
<protein>
    <submittedName>
        <fullName evidence="2">Calcium uniporter protein, mitochondrial</fullName>
    </submittedName>
</protein>
<keyword evidence="3" id="KW-1185">Reference proteome</keyword>
<evidence type="ECO:0000313" key="3">
    <source>
        <dbReference type="Proteomes" id="UP000324632"/>
    </source>
</evidence>
<evidence type="ECO:0000313" key="2">
    <source>
        <dbReference type="EMBL" id="KAA0717574.1"/>
    </source>
</evidence>
<dbReference type="AlphaFoldDB" id="A0A5A9P506"/>
<accession>A0A5A9P506</accession>
<evidence type="ECO:0000256" key="1">
    <source>
        <dbReference type="SAM" id="SignalP"/>
    </source>
</evidence>
<name>A0A5A9P506_9TELE</name>
<dbReference type="Proteomes" id="UP000324632">
    <property type="component" value="Chromosome 8"/>
</dbReference>
<sequence>MAAKVCRSVLLLSRSSGAVASAFPAFGVSSHRHHRSTRTACPQALDGFCAKTPLLPNESEQEGRQASLGLISST</sequence>
<proteinExistence type="predicted"/>
<comment type="caution">
    <text evidence="2">The sequence shown here is derived from an EMBL/GenBank/DDBJ whole genome shotgun (WGS) entry which is preliminary data.</text>
</comment>
<gene>
    <name evidence="2" type="ORF">E1301_Tti013815</name>
</gene>
<feature type="chain" id="PRO_5022742342" evidence="1">
    <location>
        <begin position="21"/>
        <end position="74"/>
    </location>
</feature>
<feature type="signal peptide" evidence="1">
    <location>
        <begin position="1"/>
        <end position="20"/>
    </location>
</feature>
<organism evidence="2 3">
    <name type="scientific">Triplophysa tibetana</name>
    <dbReference type="NCBI Taxonomy" id="1572043"/>
    <lineage>
        <taxon>Eukaryota</taxon>
        <taxon>Metazoa</taxon>
        <taxon>Chordata</taxon>
        <taxon>Craniata</taxon>
        <taxon>Vertebrata</taxon>
        <taxon>Euteleostomi</taxon>
        <taxon>Actinopterygii</taxon>
        <taxon>Neopterygii</taxon>
        <taxon>Teleostei</taxon>
        <taxon>Ostariophysi</taxon>
        <taxon>Cypriniformes</taxon>
        <taxon>Nemacheilidae</taxon>
        <taxon>Triplophysa</taxon>
    </lineage>
</organism>